<evidence type="ECO:0000256" key="1">
    <source>
        <dbReference type="ARBA" id="ARBA00008563"/>
    </source>
</evidence>
<dbReference type="InterPro" id="IPR036164">
    <property type="entry name" value="bL21-like_sf"/>
</dbReference>
<keyword evidence="4 6" id="KW-0689">Ribosomal protein</keyword>
<comment type="caution">
    <text evidence="9">The sequence shown here is derived from an EMBL/GenBank/DDBJ whole genome shotgun (WGS) entry which is preliminary data.</text>
</comment>
<dbReference type="PROSITE" id="PS01169">
    <property type="entry name" value="RIBOSOMAL_L21"/>
    <property type="match status" value="1"/>
</dbReference>
<dbReference type="InterPro" id="IPR001787">
    <property type="entry name" value="Ribosomal_bL21"/>
</dbReference>
<evidence type="ECO:0000256" key="6">
    <source>
        <dbReference type="HAMAP-Rule" id="MF_01363"/>
    </source>
</evidence>
<dbReference type="NCBIfam" id="TIGR00061">
    <property type="entry name" value="L21"/>
    <property type="match status" value="1"/>
</dbReference>
<protein>
    <recommendedName>
        <fullName evidence="6">Large ribosomal subunit protein bL21</fullName>
    </recommendedName>
</protein>
<keyword evidence="5 6" id="KW-0687">Ribonucleoprotein</keyword>
<reference evidence="10" key="1">
    <citation type="journal article" date="2019" name="Int. J. Syst. Evol. Microbiol.">
        <title>The Global Catalogue of Microorganisms (GCM) 10K type strain sequencing project: providing services to taxonomists for standard genome sequencing and annotation.</title>
        <authorList>
            <consortium name="The Broad Institute Genomics Platform"/>
            <consortium name="The Broad Institute Genome Sequencing Center for Infectious Disease"/>
            <person name="Wu L."/>
            <person name="Ma J."/>
        </authorList>
    </citation>
    <scope>NUCLEOTIDE SEQUENCE [LARGE SCALE GENOMIC DNA]</scope>
    <source>
        <strain evidence="10">JCM 18392</strain>
    </source>
</reference>
<gene>
    <name evidence="6 9" type="primary">rplU</name>
    <name evidence="9" type="ORF">GCM10023332_14530</name>
</gene>
<keyword evidence="3 6" id="KW-0694">RNA-binding</keyword>
<sequence length="110" mass="12377">MYAVLVTGGKQYRVMQGETIRVEKLDTEAGKEIRFDQILMLGDGEGVKLGDALKGATVTATVKSHGRADKVRIVKFRRRKHHRKQMGHRQHYTEIEITGINGSGDKKSKE</sequence>
<evidence type="ECO:0000313" key="9">
    <source>
        <dbReference type="EMBL" id="GAA4863476.1"/>
    </source>
</evidence>
<dbReference type="RefSeq" id="WP_345294853.1">
    <property type="nucleotide sequence ID" value="NZ_BAABJY010000002.1"/>
</dbReference>
<feature type="compositionally biased region" description="Basic residues" evidence="8">
    <location>
        <begin position="78"/>
        <end position="90"/>
    </location>
</feature>
<evidence type="ECO:0000313" key="10">
    <source>
        <dbReference type="Proteomes" id="UP001501323"/>
    </source>
</evidence>
<keyword evidence="10" id="KW-1185">Reference proteome</keyword>
<evidence type="ECO:0000256" key="3">
    <source>
        <dbReference type="ARBA" id="ARBA00022884"/>
    </source>
</evidence>
<dbReference type="Pfam" id="PF00829">
    <property type="entry name" value="Ribosomal_L21p"/>
    <property type="match status" value="1"/>
</dbReference>
<evidence type="ECO:0000256" key="5">
    <source>
        <dbReference type="ARBA" id="ARBA00023274"/>
    </source>
</evidence>
<evidence type="ECO:0000256" key="8">
    <source>
        <dbReference type="SAM" id="MobiDB-lite"/>
    </source>
</evidence>
<dbReference type="PANTHER" id="PTHR21349">
    <property type="entry name" value="50S RIBOSOMAL PROTEIN L21"/>
    <property type="match status" value="1"/>
</dbReference>
<dbReference type="HAMAP" id="MF_01363">
    <property type="entry name" value="Ribosomal_bL21"/>
    <property type="match status" value="1"/>
</dbReference>
<dbReference type="EMBL" id="BAABJY010000002">
    <property type="protein sequence ID" value="GAA4863476.1"/>
    <property type="molecule type" value="Genomic_DNA"/>
</dbReference>
<organism evidence="9 10">
    <name type="scientific">Luteimonas vadosa</name>
    <dbReference type="NCBI Taxonomy" id="1165507"/>
    <lineage>
        <taxon>Bacteria</taxon>
        <taxon>Pseudomonadati</taxon>
        <taxon>Pseudomonadota</taxon>
        <taxon>Gammaproteobacteria</taxon>
        <taxon>Lysobacterales</taxon>
        <taxon>Lysobacteraceae</taxon>
        <taxon>Luteimonas</taxon>
    </lineage>
</organism>
<dbReference type="SUPFAM" id="SSF141091">
    <property type="entry name" value="L21p-like"/>
    <property type="match status" value="1"/>
</dbReference>
<keyword evidence="2 6" id="KW-0699">rRNA-binding</keyword>
<comment type="similarity">
    <text evidence="1 6 7">Belongs to the bacterial ribosomal protein bL21 family.</text>
</comment>
<evidence type="ECO:0000256" key="7">
    <source>
        <dbReference type="RuleBase" id="RU000562"/>
    </source>
</evidence>
<dbReference type="InterPro" id="IPR018258">
    <property type="entry name" value="Ribosomal_bL21_CS"/>
</dbReference>
<accession>A0ABP9DZ83</accession>
<dbReference type="InterPro" id="IPR028909">
    <property type="entry name" value="bL21-like"/>
</dbReference>
<dbReference type="PANTHER" id="PTHR21349:SF0">
    <property type="entry name" value="LARGE RIBOSOMAL SUBUNIT PROTEIN BL21M"/>
    <property type="match status" value="1"/>
</dbReference>
<evidence type="ECO:0000256" key="4">
    <source>
        <dbReference type="ARBA" id="ARBA00022980"/>
    </source>
</evidence>
<comment type="function">
    <text evidence="6 7">This protein binds to 23S rRNA in the presence of protein L20.</text>
</comment>
<proteinExistence type="inferred from homology"/>
<feature type="region of interest" description="Disordered" evidence="8">
    <location>
        <begin position="78"/>
        <end position="110"/>
    </location>
</feature>
<comment type="subunit">
    <text evidence="6">Part of the 50S ribosomal subunit. Contacts protein L20.</text>
</comment>
<name>A0ABP9DZ83_9GAMM</name>
<dbReference type="GO" id="GO:0005840">
    <property type="term" value="C:ribosome"/>
    <property type="evidence" value="ECO:0007669"/>
    <property type="project" value="UniProtKB-KW"/>
</dbReference>
<evidence type="ECO:0000256" key="2">
    <source>
        <dbReference type="ARBA" id="ARBA00022730"/>
    </source>
</evidence>
<dbReference type="Proteomes" id="UP001501323">
    <property type="component" value="Unassembled WGS sequence"/>
</dbReference>